<feature type="transmembrane region" description="Helical" evidence="2">
    <location>
        <begin position="65"/>
        <end position="85"/>
    </location>
</feature>
<reference evidence="4 5" key="1">
    <citation type="journal article" date="2014" name="Int. J. Syst. Evol. Microbiol.">
        <title>Solimonas terrae sp. nov., isolated from soil.</title>
        <authorList>
            <person name="Kim S.J."/>
            <person name="Moon J.Y."/>
            <person name="Weon H.Y."/>
            <person name="Ahn J.H."/>
            <person name="Chen W.M."/>
            <person name="Kwon S.W."/>
        </authorList>
    </citation>
    <scope>NUCLEOTIDE SEQUENCE [LARGE SCALE GENOMIC DNA]</scope>
    <source>
        <strain evidence="4 5">KIS83-12</strain>
    </source>
</reference>
<dbReference type="CDD" id="cd06971">
    <property type="entry name" value="PgpA"/>
    <property type="match status" value="1"/>
</dbReference>
<dbReference type="PIRSF" id="PIRSF006162">
    <property type="entry name" value="PgpA"/>
    <property type="match status" value="1"/>
</dbReference>
<comment type="cofactor">
    <cofactor evidence="1">
        <name>Mg(2+)</name>
        <dbReference type="ChEBI" id="CHEBI:18420"/>
    </cofactor>
</comment>
<dbReference type="UniPathway" id="UPA00084">
    <property type="reaction ID" value="UER00504"/>
</dbReference>
<dbReference type="EMBL" id="JAAMOW010000001">
    <property type="protein sequence ID" value="NGY03480.1"/>
    <property type="molecule type" value="Genomic_DNA"/>
</dbReference>
<keyword evidence="1" id="KW-0443">Lipid metabolism</keyword>
<comment type="pathway">
    <text evidence="1">Phospholipid metabolism; phosphatidylglycerol biosynthesis; phosphatidylglycerol from CDP-diacylglycerol: step 2/2.</text>
</comment>
<dbReference type="GO" id="GO:0009395">
    <property type="term" value="P:phospholipid catabolic process"/>
    <property type="evidence" value="ECO:0007669"/>
    <property type="project" value="UniProtKB-KW"/>
</dbReference>
<name>A0A6M2BMF6_9GAMM</name>
<dbReference type="EC" id="3.1.3.27" evidence="1"/>
<feature type="transmembrane region" description="Helical" evidence="2">
    <location>
        <begin position="40"/>
        <end position="59"/>
    </location>
</feature>
<protein>
    <recommendedName>
        <fullName evidence="1">Phosphatidylglycerophosphatase A</fullName>
        <ecNumber evidence="1">3.1.3.27</ecNumber>
    </recommendedName>
    <alternativeName>
        <fullName evidence="1">Phosphatidylglycerolphosphate phosphatase A</fullName>
    </alternativeName>
</protein>
<comment type="caution">
    <text evidence="4">The sequence shown here is derived from an EMBL/GenBank/DDBJ whole genome shotgun (WGS) entry which is preliminary data.</text>
</comment>
<keyword evidence="2" id="KW-1133">Transmembrane helix</keyword>
<accession>A0A6M2BMF6</accession>
<keyword evidence="1 2" id="KW-0472">Membrane</keyword>
<keyword evidence="1" id="KW-0595">Phospholipid degradation</keyword>
<comment type="subcellular location">
    <subcellularLocation>
        <location evidence="1">Cell inner membrane</location>
        <topology evidence="1">Multi-pass membrane protein</topology>
    </subcellularLocation>
</comment>
<gene>
    <name evidence="4" type="ORF">G7Y85_01755</name>
</gene>
<dbReference type="PANTHER" id="PTHR36305:SF1">
    <property type="entry name" value="PHOSPHATIDYLGLYCEROPHOSPHATASE A"/>
    <property type="match status" value="1"/>
</dbReference>
<feature type="transmembrane region" description="Helical" evidence="2">
    <location>
        <begin position="97"/>
        <end position="129"/>
    </location>
</feature>
<feature type="transmembrane region" description="Helical" evidence="2">
    <location>
        <begin position="149"/>
        <end position="171"/>
    </location>
</feature>
<keyword evidence="1" id="KW-1208">Phospholipid metabolism</keyword>
<keyword evidence="1" id="KW-0460">Magnesium</keyword>
<comment type="function">
    <text evidence="1">Lipid phosphatase which dephosphorylates phosphatidylglycerophosphate (PGP) to phosphatidylglycerol (PG).</text>
</comment>
<keyword evidence="1" id="KW-0442">Lipid degradation</keyword>
<evidence type="ECO:0000259" key="3">
    <source>
        <dbReference type="Pfam" id="PF04608"/>
    </source>
</evidence>
<keyword evidence="1" id="KW-0997">Cell inner membrane</keyword>
<dbReference type="GO" id="GO:0008962">
    <property type="term" value="F:phosphatidylglycerophosphatase activity"/>
    <property type="evidence" value="ECO:0007669"/>
    <property type="project" value="UniProtKB-EC"/>
</dbReference>
<keyword evidence="5" id="KW-1185">Reference proteome</keyword>
<dbReference type="RefSeq" id="WP_166250920.1">
    <property type="nucleotide sequence ID" value="NZ_JAAMOW010000001.1"/>
</dbReference>
<evidence type="ECO:0000313" key="4">
    <source>
        <dbReference type="EMBL" id="NGY03480.1"/>
    </source>
</evidence>
<keyword evidence="1 2" id="KW-0812">Transmembrane</keyword>
<evidence type="ECO:0000256" key="1">
    <source>
        <dbReference type="PIRNR" id="PIRNR006162"/>
    </source>
</evidence>
<dbReference type="Pfam" id="PF04608">
    <property type="entry name" value="PgpA"/>
    <property type="match status" value="1"/>
</dbReference>
<dbReference type="AlphaFoldDB" id="A0A6M2BMF6"/>
<dbReference type="SUPFAM" id="SSF101307">
    <property type="entry name" value="YutG-like"/>
    <property type="match status" value="1"/>
</dbReference>
<keyword evidence="1" id="KW-0378">Hydrolase</keyword>
<dbReference type="InterPro" id="IPR036681">
    <property type="entry name" value="PgpA-like_sf"/>
</dbReference>
<dbReference type="PANTHER" id="PTHR36305">
    <property type="entry name" value="PHOSPHATIDYLGLYCEROPHOSPHATASE A"/>
    <property type="match status" value="1"/>
</dbReference>
<dbReference type="GO" id="GO:0005886">
    <property type="term" value="C:plasma membrane"/>
    <property type="evidence" value="ECO:0007669"/>
    <property type="project" value="UniProtKB-SubCell"/>
</dbReference>
<comment type="catalytic activity">
    <reaction evidence="1">
        <text>a 1,2-diacyl-sn-glycero-3-phospho-(1'-sn-glycero-3'-phosphate) + H2O = a 1,2-diacyl-sn-glycero-3-phospho-(1'-sn-glycerol) + phosphate</text>
        <dbReference type="Rhea" id="RHEA:33751"/>
        <dbReference type="ChEBI" id="CHEBI:15377"/>
        <dbReference type="ChEBI" id="CHEBI:43474"/>
        <dbReference type="ChEBI" id="CHEBI:60110"/>
        <dbReference type="ChEBI" id="CHEBI:64716"/>
        <dbReference type="EC" id="3.1.3.27"/>
    </reaction>
</comment>
<evidence type="ECO:0000313" key="5">
    <source>
        <dbReference type="Proteomes" id="UP000472676"/>
    </source>
</evidence>
<dbReference type="InterPro" id="IPR026037">
    <property type="entry name" value="PgpA"/>
</dbReference>
<organism evidence="4 5">
    <name type="scientific">Solimonas terrae</name>
    <dbReference type="NCBI Taxonomy" id="1396819"/>
    <lineage>
        <taxon>Bacteria</taxon>
        <taxon>Pseudomonadati</taxon>
        <taxon>Pseudomonadota</taxon>
        <taxon>Gammaproteobacteria</taxon>
        <taxon>Nevskiales</taxon>
        <taxon>Nevskiaceae</taxon>
        <taxon>Solimonas</taxon>
    </lineage>
</organism>
<keyword evidence="1" id="KW-0479">Metal-binding</keyword>
<dbReference type="Proteomes" id="UP000472676">
    <property type="component" value="Unassembled WGS sequence"/>
</dbReference>
<feature type="domain" description="YutG/PgpA" evidence="3">
    <location>
        <begin position="26"/>
        <end position="171"/>
    </location>
</feature>
<dbReference type="GO" id="GO:0046872">
    <property type="term" value="F:metal ion binding"/>
    <property type="evidence" value="ECO:0007669"/>
    <property type="project" value="UniProtKB-KW"/>
</dbReference>
<keyword evidence="1" id="KW-1003">Cell membrane</keyword>
<dbReference type="GO" id="GO:0006655">
    <property type="term" value="P:phosphatidylglycerol biosynthetic process"/>
    <property type="evidence" value="ECO:0007669"/>
    <property type="project" value="UniProtKB-UniPathway"/>
</dbReference>
<proteinExistence type="predicted"/>
<evidence type="ECO:0000256" key="2">
    <source>
        <dbReference type="SAM" id="Phobius"/>
    </source>
</evidence>
<sequence length="178" mass="19106">MKPKSKTDAFPRPPAELIWSTPEHVLAFGFGAGLAPRAPGTFGTLVGILFFLALLWLPWPVFAAASLLLFVAGCFICGASARLLGVHDYGGIVFDEIVGYLVAAAPLVWLAPASVGGWIAGIVIAFVLFRVFDIVKPWPIRLIDRHVHGGFGIMIDDIVAGIGAAAVLFVLRRWLLPF</sequence>
<dbReference type="InterPro" id="IPR007686">
    <property type="entry name" value="YutG/PgpA"/>
</dbReference>